<gene>
    <name evidence="2" type="ORF">PVAP13_8NG156200</name>
</gene>
<accession>A0A8T0P3V3</accession>
<reference evidence="2" key="1">
    <citation type="submission" date="2020-05" db="EMBL/GenBank/DDBJ databases">
        <title>WGS assembly of Panicum virgatum.</title>
        <authorList>
            <person name="Lovell J.T."/>
            <person name="Jenkins J."/>
            <person name="Shu S."/>
            <person name="Juenger T.E."/>
            <person name="Schmutz J."/>
        </authorList>
    </citation>
    <scope>NUCLEOTIDE SEQUENCE</scope>
    <source>
        <strain evidence="2">AP13</strain>
    </source>
</reference>
<sequence>MSNDQQGDVPGGYFVGRPTNHAPDSTDEPAAGGSSGGGEHTPGDYFVGRPENHRKLEQEPAPKPATKQSTPGFLAKCCPCLGAGAAD</sequence>
<proteinExistence type="predicted"/>
<feature type="region of interest" description="Disordered" evidence="1">
    <location>
        <begin position="1"/>
        <end position="73"/>
    </location>
</feature>
<feature type="compositionally biased region" description="Basic and acidic residues" evidence="1">
    <location>
        <begin position="50"/>
        <end position="60"/>
    </location>
</feature>
<dbReference type="AlphaFoldDB" id="A0A8T0P3V3"/>
<evidence type="ECO:0000313" key="2">
    <source>
        <dbReference type="EMBL" id="KAG2556861.1"/>
    </source>
</evidence>
<organism evidence="2 3">
    <name type="scientific">Panicum virgatum</name>
    <name type="common">Blackwell switchgrass</name>
    <dbReference type="NCBI Taxonomy" id="38727"/>
    <lineage>
        <taxon>Eukaryota</taxon>
        <taxon>Viridiplantae</taxon>
        <taxon>Streptophyta</taxon>
        <taxon>Embryophyta</taxon>
        <taxon>Tracheophyta</taxon>
        <taxon>Spermatophyta</taxon>
        <taxon>Magnoliopsida</taxon>
        <taxon>Liliopsida</taxon>
        <taxon>Poales</taxon>
        <taxon>Poaceae</taxon>
        <taxon>PACMAD clade</taxon>
        <taxon>Panicoideae</taxon>
        <taxon>Panicodae</taxon>
        <taxon>Paniceae</taxon>
        <taxon>Panicinae</taxon>
        <taxon>Panicum</taxon>
        <taxon>Panicum sect. Hiantes</taxon>
    </lineage>
</organism>
<evidence type="ECO:0000256" key="1">
    <source>
        <dbReference type="SAM" id="MobiDB-lite"/>
    </source>
</evidence>
<protein>
    <submittedName>
        <fullName evidence="2">Uncharacterized protein</fullName>
    </submittedName>
</protein>
<dbReference type="Proteomes" id="UP000823388">
    <property type="component" value="Chromosome 8N"/>
</dbReference>
<dbReference type="OrthoDB" id="664120at2759"/>
<dbReference type="EMBL" id="CM029052">
    <property type="protein sequence ID" value="KAG2556861.1"/>
    <property type="molecule type" value="Genomic_DNA"/>
</dbReference>
<comment type="caution">
    <text evidence="2">The sequence shown here is derived from an EMBL/GenBank/DDBJ whole genome shotgun (WGS) entry which is preliminary data.</text>
</comment>
<keyword evidence="3" id="KW-1185">Reference proteome</keyword>
<name>A0A8T0P3V3_PANVG</name>
<evidence type="ECO:0000313" key="3">
    <source>
        <dbReference type="Proteomes" id="UP000823388"/>
    </source>
</evidence>